<evidence type="ECO:0000313" key="1">
    <source>
        <dbReference type="EMBL" id="TVY42181.1"/>
    </source>
</evidence>
<dbReference type="Proteomes" id="UP000443090">
    <property type="component" value="Unassembled WGS sequence"/>
</dbReference>
<accession>A0A8H8RWZ1</accession>
<dbReference type="AlphaFoldDB" id="A0A8H8RWZ1"/>
<dbReference type="EMBL" id="QGMI01000346">
    <property type="protein sequence ID" value="TVY42181.1"/>
    <property type="molecule type" value="Genomic_DNA"/>
</dbReference>
<organism evidence="1 2">
    <name type="scientific">Lachnellula occidentalis</name>
    <dbReference type="NCBI Taxonomy" id="215460"/>
    <lineage>
        <taxon>Eukaryota</taxon>
        <taxon>Fungi</taxon>
        <taxon>Dikarya</taxon>
        <taxon>Ascomycota</taxon>
        <taxon>Pezizomycotina</taxon>
        <taxon>Leotiomycetes</taxon>
        <taxon>Helotiales</taxon>
        <taxon>Lachnaceae</taxon>
        <taxon>Lachnellula</taxon>
    </lineage>
</organism>
<comment type="caution">
    <text evidence="1">The sequence shown here is derived from an EMBL/GenBank/DDBJ whole genome shotgun (WGS) entry which is preliminary data.</text>
</comment>
<name>A0A8H8RWZ1_9HELO</name>
<protein>
    <recommendedName>
        <fullName evidence="3">Phytanoyl-CoA dioxygenase</fullName>
    </recommendedName>
</protein>
<dbReference type="Pfam" id="PF05721">
    <property type="entry name" value="PhyH"/>
    <property type="match status" value="1"/>
</dbReference>
<evidence type="ECO:0000313" key="2">
    <source>
        <dbReference type="Proteomes" id="UP000443090"/>
    </source>
</evidence>
<proteinExistence type="predicted"/>
<dbReference type="PANTHER" id="PTHR31630">
    <property type="entry name" value="PHYTANOYL-COA DIOXYGENASE-RELATED-RELATED"/>
    <property type="match status" value="1"/>
</dbReference>
<dbReference type="InterPro" id="IPR008775">
    <property type="entry name" value="Phytyl_CoA_dOase-like"/>
</dbReference>
<dbReference type="OrthoDB" id="445007at2759"/>
<keyword evidence="2" id="KW-1185">Reference proteome</keyword>
<gene>
    <name evidence="1" type="ORF">LOCC1_G003793</name>
</gene>
<dbReference type="Gene3D" id="2.60.120.620">
    <property type="entry name" value="q2cbj1_9rhob like domain"/>
    <property type="match status" value="1"/>
</dbReference>
<sequence>MPHALSSNRASKVAAEWKNDLARDGYAVVKNVISEERAAYYVNQMNHWLEGFGLGYKASDPSTWKPENVPVNMKGGMYHDYTVAHEKFTWESRLEPGVIATFAELWNTPELLVSFDGINLTPPFKHPDTRKWPHIDQAPYRHGMQCVQGILAFSQSGPKDGGLAVLNGSHNFVEEYLKSHDMKNIGSWGIEDHYQFDEEQQRWFAEKGCETIKVCVEPGDLILWDSRLIHYNTPPQGDTVRAIIYVCMTPASFASAEDLKKKKEIFEIWGRTTHWPHKNIWLDLKVPQRNGKDDPLNRTEPVTKPVITEQLLKLAGAMPY</sequence>
<reference evidence="1 2" key="1">
    <citation type="submission" date="2018-05" db="EMBL/GenBank/DDBJ databases">
        <title>Genome sequencing and assembly of the regulated plant pathogen Lachnellula willkommii and related sister species for the development of diagnostic species identification markers.</title>
        <authorList>
            <person name="Giroux E."/>
            <person name="Bilodeau G."/>
        </authorList>
    </citation>
    <scope>NUCLEOTIDE SEQUENCE [LARGE SCALE GENOMIC DNA]</scope>
    <source>
        <strain evidence="1 2">CBS 160.35</strain>
    </source>
</reference>
<dbReference type="PANTHER" id="PTHR31630:SF6">
    <property type="entry name" value="PHYTANOYL-COA DIOXYGENASE-RELATED"/>
    <property type="match status" value="1"/>
</dbReference>
<evidence type="ECO:0008006" key="3">
    <source>
        <dbReference type="Google" id="ProtNLM"/>
    </source>
</evidence>
<dbReference type="SUPFAM" id="SSF51197">
    <property type="entry name" value="Clavaminate synthase-like"/>
    <property type="match status" value="1"/>
</dbReference>